<dbReference type="EMBL" id="JACEEZ010005143">
    <property type="protein sequence ID" value="KAG0725852.1"/>
    <property type="molecule type" value="Genomic_DNA"/>
</dbReference>
<accession>A0A8J5D197</accession>
<keyword evidence="3" id="KW-1185">Reference proteome</keyword>
<comment type="caution">
    <text evidence="2">The sequence shown here is derived from an EMBL/GenBank/DDBJ whole genome shotgun (WGS) entry which is preliminary data.</text>
</comment>
<name>A0A8J5D197_CHIOP</name>
<gene>
    <name evidence="2" type="ORF">GWK47_037802</name>
</gene>
<organism evidence="2 3">
    <name type="scientific">Chionoecetes opilio</name>
    <name type="common">Atlantic snow crab</name>
    <name type="synonym">Cancer opilio</name>
    <dbReference type="NCBI Taxonomy" id="41210"/>
    <lineage>
        <taxon>Eukaryota</taxon>
        <taxon>Metazoa</taxon>
        <taxon>Ecdysozoa</taxon>
        <taxon>Arthropoda</taxon>
        <taxon>Crustacea</taxon>
        <taxon>Multicrustacea</taxon>
        <taxon>Malacostraca</taxon>
        <taxon>Eumalacostraca</taxon>
        <taxon>Eucarida</taxon>
        <taxon>Decapoda</taxon>
        <taxon>Pleocyemata</taxon>
        <taxon>Brachyura</taxon>
        <taxon>Eubrachyura</taxon>
        <taxon>Majoidea</taxon>
        <taxon>Majidae</taxon>
        <taxon>Chionoecetes</taxon>
    </lineage>
</organism>
<dbReference type="Proteomes" id="UP000770661">
    <property type="component" value="Unassembled WGS sequence"/>
</dbReference>
<sequence>MFHILETGPHKGALVRRQGTRHLHCIATGKGTVLVLRVAILGGCVTQPGVALPALCLVEYYKRRESLRCSVSREDSPARTGLVGRGGLQHPQSQGSDAGCCPAS</sequence>
<proteinExistence type="predicted"/>
<protein>
    <submittedName>
        <fullName evidence="2">Uncharacterized protein</fullName>
    </submittedName>
</protein>
<evidence type="ECO:0000256" key="1">
    <source>
        <dbReference type="SAM" id="MobiDB-lite"/>
    </source>
</evidence>
<evidence type="ECO:0000313" key="3">
    <source>
        <dbReference type="Proteomes" id="UP000770661"/>
    </source>
</evidence>
<feature type="region of interest" description="Disordered" evidence="1">
    <location>
        <begin position="70"/>
        <end position="104"/>
    </location>
</feature>
<evidence type="ECO:0000313" key="2">
    <source>
        <dbReference type="EMBL" id="KAG0725852.1"/>
    </source>
</evidence>
<dbReference type="AlphaFoldDB" id="A0A8J5D197"/>
<reference evidence="2" key="1">
    <citation type="submission" date="2020-07" db="EMBL/GenBank/DDBJ databases">
        <title>The High-quality genome of the commercially important snow crab, Chionoecetes opilio.</title>
        <authorList>
            <person name="Jeong J.-H."/>
            <person name="Ryu S."/>
        </authorList>
    </citation>
    <scope>NUCLEOTIDE SEQUENCE</scope>
    <source>
        <strain evidence="2">MADBK_172401_WGS</strain>
        <tissue evidence="2">Digestive gland</tissue>
    </source>
</reference>